<dbReference type="EC" id="1.4.1.13" evidence="5"/>
<accession>A0A140L6F4</accession>
<dbReference type="Pfam" id="PF01645">
    <property type="entry name" value="Glu_synthase"/>
    <property type="match status" value="1"/>
</dbReference>
<dbReference type="GO" id="GO:0006537">
    <property type="term" value="P:glutamate biosynthetic process"/>
    <property type="evidence" value="ECO:0007669"/>
    <property type="project" value="InterPro"/>
</dbReference>
<reference evidence="5 6" key="1">
    <citation type="submission" date="2015-12" db="EMBL/GenBank/DDBJ databases">
        <title>Draft genome sequence of the thermoanaerobe Thermotalea metallivorans, an isolate from the runoff channel of the Great Artesian Basin, Australia.</title>
        <authorList>
            <person name="Patel B.K."/>
        </authorList>
    </citation>
    <scope>NUCLEOTIDE SEQUENCE [LARGE SCALE GENOMIC DNA]</scope>
    <source>
        <strain evidence="5 6">B2-1</strain>
    </source>
</reference>
<evidence type="ECO:0000256" key="2">
    <source>
        <dbReference type="PIRNR" id="PIRNR006429"/>
    </source>
</evidence>
<protein>
    <submittedName>
        <fullName evidence="5">Glutamate synthase [NADPH] large chain</fullName>
        <ecNumber evidence="5">1.4.1.13</ecNumber>
    </submittedName>
</protein>
<evidence type="ECO:0000256" key="1">
    <source>
        <dbReference type="ARBA" id="ARBA00009716"/>
    </source>
</evidence>
<evidence type="ECO:0000313" key="5">
    <source>
        <dbReference type="EMBL" id="KXG76129.1"/>
    </source>
</evidence>
<dbReference type="PANTHER" id="PTHR43819:SF1">
    <property type="entry name" value="ARCHAEAL-TYPE GLUTAMATE SYNTHASE [NADPH]"/>
    <property type="match status" value="1"/>
</dbReference>
<name>A0A140L6F4_9FIRM</name>
<dbReference type="Proteomes" id="UP000070456">
    <property type="component" value="Unassembled WGS sequence"/>
</dbReference>
<dbReference type="EMBL" id="LOEE01000028">
    <property type="protein sequence ID" value="KXG76129.1"/>
    <property type="molecule type" value="Genomic_DNA"/>
</dbReference>
<dbReference type="RefSeq" id="WP_068555525.1">
    <property type="nucleotide sequence ID" value="NZ_LOEE01000028.1"/>
</dbReference>
<organism evidence="5 6">
    <name type="scientific">Thermotalea metallivorans</name>
    <dbReference type="NCBI Taxonomy" id="520762"/>
    <lineage>
        <taxon>Bacteria</taxon>
        <taxon>Bacillati</taxon>
        <taxon>Bacillota</taxon>
        <taxon>Clostridia</taxon>
        <taxon>Peptostreptococcales</taxon>
        <taxon>Thermotaleaceae</taxon>
        <taxon>Thermotalea</taxon>
    </lineage>
</organism>
<keyword evidence="6" id="KW-1185">Reference proteome</keyword>
<dbReference type="InterPro" id="IPR002932">
    <property type="entry name" value="Glu_synthdom"/>
</dbReference>
<feature type="domain" description="Glutamate synthase" evidence="4">
    <location>
        <begin position="91"/>
        <end position="425"/>
    </location>
</feature>
<dbReference type="InterPro" id="IPR013785">
    <property type="entry name" value="Aldolase_TIM"/>
</dbReference>
<dbReference type="CDD" id="cd02808">
    <property type="entry name" value="GltS_FMN"/>
    <property type="match status" value="1"/>
</dbReference>
<dbReference type="GO" id="GO:0004355">
    <property type="term" value="F:glutamate synthase (NADPH) activity"/>
    <property type="evidence" value="ECO:0007669"/>
    <property type="project" value="UniProtKB-EC"/>
</dbReference>
<dbReference type="Gene3D" id="3.20.20.70">
    <property type="entry name" value="Aldolase class I"/>
    <property type="match status" value="1"/>
</dbReference>
<dbReference type="InterPro" id="IPR024188">
    <property type="entry name" value="GltB"/>
</dbReference>
<dbReference type="STRING" id="520762.AN619_10860"/>
<dbReference type="SUPFAM" id="SSF51395">
    <property type="entry name" value="FMN-linked oxidoreductases"/>
    <property type="match status" value="1"/>
</dbReference>
<sequence>MSKGAKQRAFSPFFHPIRYLIRKMIANALNLQTEILMTDKYDENVFEIFAGILKTGVQTTLENELRAAEGTAIDRPLGSYRRFPSLDDLMFNIAQLYKMPLEFEQPVDMGVTIGKKAKKPFTIEIPIIIAPMAYGTALSKGVKIAFAKAAAKAGTATTSGEGPMLAEERKEAKYYILQYNRGDWAKSEEILTQADAIEIQFGQGALGGIGSRTKAENIDDEMREYFQYPAGYDLVSHSRQPEVQHPKDLAKLVKKLKDVTGGKPIGAKIGAGKHLEADLDILCNSGVDFITVDSCEAGTKGAVPILQDDFGVPAPFAISRSAEWLYKNNLKDSITLLASGKIRAPGDMLKACALGADACYIGNAALFTVSHTQALKTLPFEPVTQLVWHGGQFEDEFDIDAGATSLANYLKACKEELAKALRVLGKEKLADVDKSDLFSLSELIAKGCGVPMAYEPYEYPNKFSLDPAPHHRQRRHILVGKSQRTDQKKENAENTKKP</sequence>
<feature type="region of interest" description="Disordered" evidence="3">
    <location>
        <begin position="477"/>
        <end position="498"/>
    </location>
</feature>
<keyword evidence="5" id="KW-0560">Oxidoreductase</keyword>
<evidence type="ECO:0000259" key="4">
    <source>
        <dbReference type="Pfam" id="PF01645"/>
    </source>
</evidence>
<dbReference type="PIRSF" id="PIRSF006429">
    <property type="entry name" value="GOGAT_lg_2"/>
    <property type="match status" value="1"/>
</dbReference>
<evidence type="ECO:0000313" key="6">
    <source>
        <dbReference type="Proteomes" id="UP000070456"/>
    </source>
</evidence>
<proteinExistence type="inferred from homology"/>
<comment type="caution">
    <text evidence="5">The sequence shown here is derived from an EMBL/GenBank/DDBJ whole genome shotgun (WGS) entry which is preliminary data.</text>
</comment>
<dbReference type="AlphaFoldDB" id="A0A140L6F4"/>
<dbReference type="PANTHER" id="PTHR43819">
    <property type="entry name" value="ARCHAEAL-TYPE GLUTAMATE SYNTHASE [NADPH]"/>
    <property type="match status" value="1"/>
</dbReference>
<feature type="compositionally biased region" description="Basic and acidic residues" evidence="3">
    <location>
        <begin position="483"/>
        <end position="498"/>
    </location>
</feature>
<evidence type="ECO:0000256" key="3">
    <source>
        <dbReference type="SAM" id="MobiDB-lite"/>
    </source>
</evidence>
<comment type="similarity">
    <text evidence="1 2">Belongs to the glutamate synthase family.</text>
</comment>
<gene>
    <name evidence="5" type="primary">gltA</name>
    <name evidence="5" type="ORF">AN619_10860</name>
</gene>